<accession>A0A9D4YSS0</accession>
<sequence length="473" mass="50785">MASATCTSVARHLLGPAAAGNRTCAVASTSYAQQPAATAASRLSRRGSGSLRHERRRQGSTLPRRSLAVLAMSGGEIAEVADLKGIRVLKNEDDSPRIEYLVQWKDGSPDTWEPATNLADNLLRDYEQRWWGAVKKGDEETVGKMLDVGADVLARTVNEDRRSAVHFFAARGNAEVVQRLLKAGGEVGLADKEGYTPLHMAAGYMHTTTIAALLAGGADPEQQDREGRSPLELVESLRAALPAGNPMLVQRRMQLENVIQMLMANMFEDVEPLAVLDKRVVMPGAPAAEATAAAEGEEGKQEREDKEGEEKEGEEKAAKEKEEEEAKKEAEAAAAPVGEPRTEWLVKFADEEEPVWVDARYVSSEVVDDFEQGLEYADAECVLEMRQRGTMRKYLVRWGDGYPDTWEPEEHVSPDLIALWESKNGQPDASSASDAGGSSGGGGTDSDGGAPGGGLGTAAVTAAQTLQLQGSPS</sequence>
<feature type="compositionally biased region" description="Gly residues" evidence="5">
    <location>
        <begin position="437"/>
        <end position="456"/>
    </location>
</feature>
<dbReference type="AlphaFoldDB" id="A0A9D4YSS0"/>
<dbReference type="PANTHER" id="PTHR24136:SF15">
    <property type="entry name" value="ANK_REP_REGION DOMAIN-CONTAINING PROTEIN"/>
    <property type="match status" value="1"/>
</dbReference>
<dbReference type="Proteomes" id="UP001055712">
    <property type="component" value="Unassembled WGS sequence"/>
</dbReference>
<keyword evidence="8" id="KW-1185">Reference proteome</keyword>
<evidence type="ECO:0000256" key="2">
    <source>
        <dbReference type="ARBA" id="ARBA00022737"/>
    </source>
</evidence>
<gene>
    <name evidence="7" type="ORF">D9Q98_008091</name>
</gene>
<reference evidence="7" key="2">
    <citation type="submission" date="2020-11" db="EMBL/GenBank/DDBJ databases">
        <authorList>
            <person name="Cecchin M."/>
            <person name="Marcolungo L."/>
            <person name="Rossato M."/>
            <person name="Girolomoni L."/>
            <person name="Cosentino E."/>
            <person name="Cuine S."/>
            <person name="Li-Beisson Y."/>
            <person name="Delledonne M."/>
            <person name="Ballottari M."/>
        </authorList>
    </citation>
    <scope>NUCLEOTIDE SEQUENCE</scope>
    <source>
        <strain evidence="7">211/11P</strain>
        <tissue evidence="7">Whole cell</tissue>
    </source>
</reference>
<evidence type="ECO:0000259" key="6">
    <source>
        <dbReference type="PROSITE" id="PS50013"/>
    </source>
</evidence>
<keyword evidence="3 4" id="KW-0040">ANK repeat</keyword>
<evidence type="ECO:0000313" key="8">
    <source>
        <dbReference type="Proteomes" id="UP001055712"/>
    </source>
</evidence>
<name>A0A9D4YSS0_CHLVU</name>
<dbReference type="Gene3D" id="2.40.50.40">
    <property type="match status" value="3"/>
</dbReference>
<dbReference type="GO" id="GO:0045732">
    <property type="term" value="P:positive regulation of protein catabolic process"/>
    <property type="evidence" value="ECO:0007669"/>
    <property type="project" value="TreeGrafter"/>
</dbReference>
<dbReference type="SUPFAM" id="SSF48403">
    <property type="entry name" value="Ankyrin repeat"/>
    <property type="match status" value="1"/>
</dbReference>
<reference evidence="7" key="1">
    <citation type="journal article" date="2019" name="Plant J.">
        <title>Chlorella vulgaris genome assembly and annotation reveals the molecular basis for metabolic acclimation to high light conditions.</title>
        <authorList>
            <person name="Cecchin M."/>
            <person name="Marcolungo L."/>
            <person name="Rossato M."/>
            <person name="Girolomoni L."/>
            <person name="Cosentino E."/>
            <person name="Cuine S."/>
            <person name="Li-Beisson Y."/>
            <person name="Delledonne M."/>
            <person name="Ballottari M."/>
        </authorList>
    </citation>
    <scope>NUCLEOTIDE SEQUENCE</scope>
    <source>
        <strain evidence="7">211/11P</strain>
    </source>
</reference>
<protein>
    <recommendedName>
        <fullName evidence="6">Chromo domain-containing protein</fullName>
    </recommendedName>
</protein>
<feature type="compositionally biased region" description="Basic and acidic residues" evidence="5">
    <location>
        <begin position="297"/>
        <end position="331"/>
    </location>
</feature>
<evidence type="ECO:0000256" key="4">
    <source>
        <dbReference type="PROSITE-ProRule" id="PRU00023"/>
    </source>
</evidence>
<keyword evidence="2" id="KW-0677">Repeat</keyword>
<dbReference type="OrthoDB" id="341259at2759"/>
<proteinExistence type="inferred from homology"/>
<dbReference type="InterPro" id="IPR000953">
    <property type="entry name" value="Chromo/chromo_shadow_dom"/>
</dbReference>
<organism evidence="7 8">
    <name type="scientific">Chlorella vulgaris</name>
    <name type="common">Green alga</name>
    <dbReference type="NCBI Taxonomy" id="3077"/>
    <lineage>
        <taxon>Eukaryota</taxon>
        <taxon>Viridiplantae</taxon>
        <taxon>Chlorophyta</taxon>
        <taxon>core chlorophytes</taxon>
        <taxon>Trebouxiophyceae</taxon>
        <taxon>Chlorellales</taxon>
        <taxon>Chlorellaceae</taxon>
        <taxon>Chlorella clade</taxon>
        <taxon>Chlorella</taxon>
    </lineage>
</organism>
<dbReference type="PANTHER" id="PTHR24136">
    <property type="entry name" value="SOWAH (DROSOPHILA) HOMOLOG"/>
    <property type="match status" value="1"/>
</dbReference>
<dbReference type="GO" id="GO:0016567">
    <property type="term" value="P:protein ubiquitination"/>
    <property type="evidence" value="ECO:0007669"/>
    <property type="project" value="TreeGrafter"/>
</dbReference>
<feature type="region of interest" description="Disordered" evidence="5">
    <location>
        <begin position="418"/>
        <end position="458"/>
    </location>
</feature>
<dbReference type="InterPro" id="IPR002110">
    <property type="entry name" value="Ankyrin_rpt"/>
</dbReference>
<comment type="caution">
    <text evidence="7">The sequence shown here is derived from an EMBL/GenBank/DDBJ whole genome shotgun (WGS) entry which is preliminary data.</text>
</comment>
<dbReference type="Gene3D" id="1.25.40.20">
    <property type="entry name" value="Ankyrin repeat-containing domain"/>
    <property type="match status" value="1"/>
</dbReference>
<evidence type="ECO:0000313" key="7">
    <source>
        <dbReference type="EMBL" id="KAI3424701.1"/>
    </source>
</evidence>
<dbReference type="InterPro" id="IPR051573">
    <property type="entry name" value="Ankyrin-SOCS_box_domain"/>
</dbReference>
<dbReference type="EMBL" id="SIDB01000012">
    <property type="protein sequence ID" value="KAI3424701.1"/>
    <property type="molecule type" value="Genomic_DNA"/>
</dbReference>
<dbReference type="PROSITE" id="PS50297">
    <property type="entry name" value="ANK_REP_REGION"/>
    <property type="match status" value="2"/>
</dbReference>
<dbReference type="PROSITE" id="PS50088">
    <property type="entry name" value="ANK_REPEAT"/>
    <property type="match status" value="2"/>
</dbReference>
<dbReference type="Pfam" id="PF12796">
    <property type="entry name" value="Ank_2"/>
    <property type="match status" value="1"/>
</dbReference>
<dbReference type="InterPro" id="IPR036770">
    <property type="entry name" value="Ankyrin_rpt-contain_sf"/>
</dbReference>
<feature type="region of interest" description="Disordered" evidence="5">
    <location>
        <begin position="287"/>
        <end position="336"/>
    </location>
</feature>
<dbReference type="SMART" id="SM00248">
    <property type="entry name" value="ANK"/>
    <property type="match status" value="3"/>
</dbReference>
<feature type="repeat" description="ANK" evidence="4">
    <location>
        <begin position="193"/>
        <end position="225"/>
    </location>
</feature>
<evidence type="ECO:0000256" key="1">
    <source>
        <dbReference type="ARBA" id="ARBA00005949"/>
    </source>
</evidence>
<dbReference type="SUPFAM" id="SSF54160">
    <property type="entry name" value="Chromo domain-like"/>
    <property type="match status" value="2"/>
</dbReference>
<feature type="compositionally biased region" description="Low complexity" evidence="5">
    <location>
        <begin position="425"/>
        <end position="436"/>
    </location>
</feature>
<dbReference type="PROSITE" id="PS50013">
    <property type="entry name" value="CHROMO_2"/>
    <property type="match status" value="1"/>
</dbReference>
<dbReference type="SMART" id="SM00298">
    <property type="entry name" value="CHROMO"/>
    <property type="match status" value="2"/>
</dbReference>
<evidence type="ECO:0000256" key="5">
    <source>
        <dbReference type="SAM" id="MobiDB-lite"/>
    </source>
</evidence>
<feature type="domain" description="Chromo" evidence="6">
    <location>
        <begin position="83"/>
        <end position="118"/>
    </location>
</feature>
<comment type="similarity">
    <text evidence="1">Belongs to the ankyrin SOCS box (ASB) family.</text>
</comment>
<feature type="region of interest" description="Disordered" evidence="5">
    <location>
        <begin position="37"/>
        <end position="62"/>
    </location>
</feature>
<evidence type="ECO:0000256" key="3">
    <source>
        <dbReference type="ARBA" id="ARBA00023043"/>
    </source>
</evidence>
<feature type="repeat" description="ANK" evidence="4">
    <location>
        <begin position="160"/>
        <end position="192"/>
    </location>
</feature>
<dbReference type="InterPro" id="IPR016197">
    <property type="entry name" value="Chromo-like_dom_sf"/>
</dbReference>